<dbReference type="InterPro" id="IPR037219">
    <property type="entry name" value="Peptidase_M41-like"/>
</dbReference>
<evidence type="ECO:0000256" key="3">
    <source>
        <dbReference type="ARBA" id="ARBA00010550"/>
    </source>
</evidence>
<feature type="region of interest" description="Disordered" evidence="12">
    <location>
        <begin position="77"/>
        <end position="123"/>
    </location>
</feature>
<dbReference type="Gene3D" id="1.20.58.760">
    <property type="entry name" value="Peptidase M41"/>
    <property type="match status" value="1"/>
</dbReference>
<dbReference type="AlphaFoldDB" id="A0AAW1Q6M6"/>
<gene>
    <name evidence="14" type="ORF">WJX72_001883</name>
</gene>
<evidence type="ECO:0000313" key="14">
    <source>
        <dbReference type="EMBL" id="KAK9816556.1"/>
    </source>
</evidence>
<dbReference type="SMART" id="SM00382">
    <property type="entry name" value="AAA"/>
    <property type="match status" value="1"/>
</dbReference>
<name>A0AAW1Q6M6_9CHLO</name>
<dbReference type="InterPro" id="IPR041569">
    <property type="entry name" value="AAA_lid_3"/>
</dbReference>
<evidence type="ECO:0000256" key="7">
    <source>
        <dbReference type="ARBA" id="ARBA00022801"/>
    </source>
</evidence>
<dbReference type="SUPFAM" id="SSF81995">
    <property type="entry name" value="beta-sandwich domain of Sec23/24"/>
    <property type="match status" value="1"/>
</dbReference>
<dbReference type="Pfam" id="PF01434">
    <property type="entry name" value="Peptidase_M41"/>
    <property type="match status" value="1"/>
</dbReference>
<dbReference type="SUPFAM" id="SSF52540">
    <property type="entry name" value="P-loop containing nucleoside triphosphate hydrolases"/>
    <property type="match status" value="1"/>
</dbReference>
<dbReference type="GO" id="GO:0016887">
    <property type="term" value="F:ATP hydrolysis activity"/>
    <property type="evidence" value="ECO:0007669"/>
    <property type="project" value="InterPro"/>
</dbReference>
<proteinExistence type="inferred from homology"/>
<dbReference type="PANTHER" id="PTHR23076:SF56">
    <property type="entry name" value="INACTIVE ATP-DEPENDENT ZINC METALLOPROTEASE FTSHI 2, CHLOROPLASTIC-RELATED"/>
    <property type="match status" value="1"/>
</dbReference>
<comment type="similarity">
    <text evidence="3">In the N-terminal section; belongs to the AAA ATPase family.</text>
</comment>
<sequence>MFGVQGGAAHLRTADVASCSHIGCPPAVACSSASHAPQRRRLRLWLSSPCLRTLGCQHLLPLCSNRRQPWRLRRSLRVSASSKQEGGAAKQQAQQQQQQAQQQQAQSRTQQQQAPAQQPLQASQQAPAAGKQFLFEPTFGLPVARRYLGYGDLLREIRLGNVKQLLFFAQGEELELEGPCLVVDHNNVVAQSYVPHFDYRIPYAMETHGVKASRLSAAPSQAELTPSVGVSARTTKLVTTALPLLAILVVYIATQVAHALKGDIDDRRKIRRVESEKEAEAALQREADALAMEARELAALGLDVDEICRQLDRLQLPYERSYVEDLVAKEEQKAAAAPEVMGPVYTYNTEAEKQAEAMREEKRKKQAEEEGADEMEKMAQFGKMTSVKITMRRDEREEEMKVKVRAAQRRMKGVKLQYTDEDRVFFDDVQGIGDAKIELMEVVDFFRVPDLFKRSGARIPKGVLLCGPPGTGKTLLARAVAGEAGVAFLSLNASEFVEMFVGVGASRVRDLFAQARKLAPAIIFIDEIDAVGRIRGGAQGNDERDQTLNQMLSEMDGFDQDVGVIVMGATNRKDVLDPALIRPGRFDRIVQVGLPDFYGRIDILKVHLAKRAASVGEDVEPNLHELSYATQQFSGAALANLVNMAAMIVGREGRQKITYDDLVQALDYERLGPKRRPYSDKRRKRLAVQEGATALVCALLPAIEPIDHVTIVPREKFPLGQTVLKVNEARQQTHLFTRRYLEEQLLTVLAGRAAEELVYGKDGMSTINQRRLVMARRIVQKLVVSSAMSDNLDIGPRTVSTPRGGGGSSLKQIVLSRVTSETHLSVDQEMEAQLNAAYSSVLAMLSRNQAALDAIMDALLNSDKVDGATIKEIVGRLADPADLERRKLEQEVFM</sequence>
<accession>A0AAW1Q6M6</accession>
<dbReference type="Pfam" id="PF00004">
    <property type="entry name" value="AAA"/>
    <property type="match status" value="1"/>
</dbReference>
<keyword evidence="6" id="KW-0547">Nucleotide-binding</keyword>
<comment type="cofactor">
    <cofactor evidence="1">
        <name>Zn(2+)</name>
        <dbReference type="ChEBI" id="CHEBI:29105"/>
    </cofactor>
</comment>
<evidence type="ECO:0000256" key="5">
    <source>
        <dbReference type="ARBA" id="ARBA00022723"/>
    </source>
</evidence>
<dbReference type="InterPro" id="IPR003960">
    <property type="entry name" value="ATPase_AAA_CS"/>
</dbReference>
<comment type="caution">
    <text evidence="14">The sequence shown here is derived from an EMBL/GenBank/DDBJ whole genome shotgun (WGS) entry which is preliminary data.</text>
</comment>
<evidence type="ECO:0000259" key="13">
    <source>
        <dbReference type="SMART" id="SM00382"/>
    </source>
</evidence>
<evidence type="ECO:0000256" key="8">
    <source>
        <dbReference type="ARBA" id="ARBA00022833"/>
    </source>
</evidence>
<dbReference type="Proteomes" id="UP001489004">
    <property type="component" value="Unassembled WGS sequence"/>
</dbReference>
<evidence type="ECO:0000256" key="9">
    <source>
        <dbReference type="ARBA" id="ARBA00022840"/>
    </source>
</evidence>
<keyword evidence="11" id="KW-0175">Coiled coil</keyword>
<keyword evidence="7" id="KW-0378">Hydrolase</keyword>
<dbReference type="EMBL" id="JALJOR010000005">
    <property type="protein sequence ID" value="KAK9816556.1"/>
    <property type="molecule type" value="Genomic_DNA"/>
</dbReference>
<dbReference type="InterPro" id="IPR003593">
    <property type="entry name" value="AAA+_ATPase"/>
</dbReference>
<keyword evidence="4" id="KW-0645">Protease</keyword>
<evidence type="ECO:0000256" key="1">
    <source>
        <dbReference type="ARBA" id="ARBA00001947"/>
    </source>
</evidence>
<keyword evidence="9" id="KW-0067">ATP-binding</keyword>
<keyword evidence="5" id="KW-0479">Metal-binding</keyword>
<evidence type="ECO:0000256" key="2">
    <source>
        <dbReference type="ARBA" id="ARBA00010044"/>
    </source>
</evidence>
<dbReference type="CDD" id="cd19501">
    <property type="entry name" value="RecA-like_FtsH"/>
    <property type="match status" value="1"/>
</dbReference>
<dbReference type="GO" id="GO:0004222">
    <property type="term" value="F:metalloendopeptidase activity"/>
    <property type="evidence" value="ECO:0007669"/>
    <property type="project" value="InterPro"/>
</dbReference>
<reference evidence="14 15" key="1">
    <citation type="journal article" date="2024" name="Nat. Commun.">
        <title>Phylogenomics reveals the evolutionary origins of lichenization in chlorophyte algae.</title>
        <authorList>
            <person name="Puginier C."/>
            <person name="Libourel C."/>
            <person name="Otte J."/>
            <person name="Skaloud P."/>
            <person name="Haon M."/>
            <person name="Grisel S."/>
            <person name="Petersen M."/>
            <person name="Berrin J.G."/>
            <person name="Delaux P.M."/>
            <person name="Dal Grande F."/>
            <person name="Keller J."/>
        </authorList>
    </citation>
    <scope>NUCLEOTIDE SEQUENCE [LARGE SCALE GENOMIC DNA]</scope>
    <source>
        <strain evidence="14 15">SAG 2043</strain>
    </source>
</reference>
<dbReference type="InterPro" id="IPR027417">
    <property type="entry name" value="P-loop_NTPase"/>
</dbReference>
<feature type="coiled-coil region" evidence="11">
    <location>
        <begin position="348"/>
        <end position="378"/>
    </location>
</feature>
<evidence type="ECO:0000256" key="12">
    <source>
        <dbReference type="SAM" id="MobiDB-lite"/>
    </source>
</evidence>
<dbReference type="GO" id="GO:0046872">
    <property type="term" value="F:metal ion binding"/>
    <property type="evidence" value="ECO:0007669"/>
    <property type="project" value="UniProtKB-KW"/>
</dbReference>
<dbReference type="GO" id="GO:0004176">
    <property type="term" value="F:ATP-dependent peptidase activity"/>
    <property type="evidence" value="ECO:0007669"/>
    <property type="project" value="InterPro"/>
</dbReference>
<evidence type="ECO:0000256" key="6">
    <source>
        <dbReference type="ARBA" id="ARBA00022741"/>
    </source>
</evidence>
<evidence type="ECO:0000313" key="15">
    <source>
        <dbReference type="Proteomes" id="UP001489004"/>
    </source>
</evidence>
<dbReference type="InterPro" id="IPR000642">
    <property type="entry name" value="Peptidase_M41"/>
</dbReference>
<dbReference type="Gene3D" id="3.40.50.300">
    <property type="entry name" value="P-loop containing nucleotide triphosphate hydrolases"/>
    <property type="match status" value="1"/>
</dbReference>
<dbReference type="FunFam" id="3.40.50.300:FF:000001">
    <property type="entry name" value="ATP-dependent zinc metalloprotease FtsH"/>
    <property type="match status" value="1"/>
</dbReference>
<comment type="similarity">
    <text evidence="2">In the C-terminal section; belongs to the peptidase M41 family.</text>
</comment>
<evidence type="ECO:0000256" key="10">
    <source>
        <dbReference type="ARBA" id="ARBA00023049"/>
    </source>
</evidence>
<dbReference type="PROSITE" id="PS00674">
    <property type="entry name" value="AAA"/>
    <property type="match status" value="1"/>
</dbReference>
<feature type="domain" description="AAA+ ATPase" evidence="13">
    <location>
        <begin position="459"/>
        <end position="596"/>
    </location>
</feature>
<organism evidence="14 15">
    <name type="scientific">[Myrmecia] bisecta</name>
    <dbReference type="NCBI Taxonomy" id="41462"/>
    <lineage>
        <taxon>Eukaryota</taxon>
        <taxon>Viridiplantae</taxon>
        <taxon>Chlorophyta</taxon>
        <taxon>core chlorophytes</taxon>
        <taxon>Trebouxiophyceae</taxon>
        <taxon>Trebouxiales</taxon>
        <taxon>Trebouxiaceae</taxon>
        <taxon>Myrmecia</taxon>
    </lineage>
</organism>
<dbReference type="GO" id="GO:0009507">
    <property type="term" value="C:chloroplast"/>
    <property type="evidence" value="ECO:0007669"/>
    <property type="project" value="TreeGrafter"/>
</dbReference>
<dbReference type="SUPFAM" id="SSF140990">
    <property type="entry name" value="FtsH protease domain-like"/>
    <property type="match status" value="1"/>
</dbReference>
<keyword evidence="10" id="KW-0482">Metalloprotease</keyword>
<dbReference type="GO" id="GO:0006508">
    <property type="term" value="P:proteolysis"/>
    <property type="evidence" value="ECO:0007669"/>
    <property type="project" value="UniProtKB-KW"/>
</dbReference>
<keyword evidence="8" id="KW-0862">Zinc</keyword>
<dbReference type="Gene3D" id="1.10.8.60">
    <property type="match status" value="1"/>
</dbReference>
<protein>
    <recommendedName>
        <fullName evidence="13">AAA+ ATPase domain-containing protein</fullName>
    </recommendedName>
</protein>
<dbReference type="InterPro" id="IPR003959">
    <property type="entry name" value="ATPase_AAA_core"/>
</dbReference>
<evidence type="ECO:0000256" key="4">
    <source>
        <dbReference type="ARBA" id="ARBA00022670"/>
    </source>
</evidence>
<dbReference type="GO" id="GO:0005524">
    <property type="term" value="F:ATP binding"/>
    <property type="evidence" value="ECO:0007669"/>
    <property type="project" value="UniProtKB-KW"/>
</dbReference>
<dbReference type="GO" id="GO:0045037">
    <property type="term" value="P:protein import into chloroplast stroma"/>
    <property type="evidence" value="ECO:0007669"/>
    <property type="project" value="TreeGrafter"/>
</dbReference>
<dbReference type="Pfam" id="PF17862">
    <property type="entry name" value="AAA_lid_3"/>
    <property type="match status" value="1"/>
</dbReference>
<evidence type="ECO:0000256" key="11">
    <source>
        <dbReference type="SAM" id="Coils"/>
    </source>
</evidence>
<keyword evidence="15" id="KW-1185">Reference proteome</keyword>
<dbReference type="PANTHER" id="PTHR23076">
    <property type="entry name" value="METALLOPROTEASE M41 FTSH"/>
    <property type="match status" value="1"/>
</dbReference>